<dbReference type="Gene3D" id="3.30.420.10">
    <property type="entry name" value="Ribonuclease H-like superfamily/Ribonuclease H"/>
    <property type="match status" value="1"/>
</dbReference>
<dbReference type="InParanoid" id="A0A167P748"/>
<dbReference type="Gene3D" id="1.10.10.10">
    <property type="entry name" value="Winged helix-like DNA-binding domain superfamily/Winged helix DNA-binding domain"/>
    <property type="match status" value="1"/>
</dbReference>
<evidence type="ECO:0000313" key="2">
    <source>
        <dbReference type="EMBL" id="OAD77378.1"/>
    </source>
</evidence>
<keyword evidence="2" id="KW-0238">DNA-binding</keyword>
<keyword evidence="2" id="KW-0371">Homeobox</keyword>
<gene>
    <name evidence="2" type="ORF">PHYBLDRAFT_141266</name>
</gene>
<protein>
    <submittedName>
        <fullName evidence="2">Homeodomain-like DNA binding domain-containing transcription factor</fullName>
    </submittedName>
</protein>
<dbReference type="InterPro" id="IPR036397">
    <property type="entry name" value="RNaseH_sf"/>
</dbReference>
<dbReference type="Pfam" id="PF13384">
    <property type="entry name" value="HTH_23"/>
    <property type="match status" value="1"/>
</dbReference>
<dbReference type="InterPro" id="IPR038717">
    <property type="entry name" value="Tc1-like_DDE_dom"/>
</dbReference>
<dbReference type="VEuPathDB" id="FungiDB:PHYBLDRAFT_141266"/>
<dbReference type="EMBL" id="KV440974">
    <property type="protein sequence ID" value="OAD77378.1"/>
    <property type="molecule type" value="Genomic_DNA"/>
</dbReference>
<dbReference type="InterPro" id="IPR009057">
    <property type="entry name" value="Homeodomain-like_sf"/>
</dbReference>
<dbReference type="InterPro" id="IPR047655">
    <property type="entry name" value="Transpos_IS630-like"/>
</dbReference>
<evidence type="ECO:0000313" key="3">
    <source>
        <dbReference type="Proteomes" id="UP000077315"/>
    </source>
</evidence>
<proteinExistence type="predicted"/>
<feature type="domain" description="Tc1-like transposase DDE" evidence="1">
    <location>
        <begin position="205"/>
        <end position="350"/>
    </location>
</feature>
<dbReference type="AlphaFoldDB" id="A0A167P748"/>
<sequence>MLCEVPDIFAGHKDRKFNGRRASIEMIMSGSRIKAANNANKKIIKRSGRPQLTRSPHIRDLIIEKSANHLKSPTQISQELGIPRQTVCGIIKRFEKTGTIEYQSLGGDLRSIIQDHHRQFIINAVDENNTITLEELKTKLLEEFDDIHSISTSTLCNFLNNVERITLKGSTAMEEKRNYEETRRKRKKFISSLLREGILYNQNCIFIGEADFNISMIKGRSRSKAGLPAFVKTKTKRATSVTMLFALSAEGVESCHARVVKDDTTGLIFKEFVQQLVKKLDNANSGPCHLVMDNVRIHCNLSLRNWLQKRNKHKLKPLPPYSSFLNPVEECFSKLKNFVKKHPLDSEETLCERIKSSSYEITRQDCEGASQCISEAFKELSTCYQNHIVEMFEG</sequence>
<dbReference type="Proteomes" id="UP000077315">
    <property type="component" value="Unassembled WGS sequence"/>
</dbReference>
<dbReference type="PANTHER" id="PTHR46564:SF1">
    <property type="entry name" value="TRANSPOSASE"/>
    <property type="match status" value="1"/>
</dbReference>
<dbReference type="PANTHER" id="PTHR46564">
    <property type="entry name" value="TRANSPOSASE"/>
    <property type="match status" value="1"/>
</dbReference>
<dbReference type="GeneID" id="28991459"/>
<keyword evidence="3" id="KW-1185">Reference proteome</keyword>
<dbReference type="OrthoDB" id="8951911at2759"/>
<dbReference type="GO" id="GO:0003677">
    <property type="term" value="F:DNA binding"/>
    <property type="evidence" value="ECO:0007669"/>
    <property type="project" value="UniProtKB-KW"/>
</dbReference>
<organism evidence="2 3">
    <name type="scientific">Phycomyces blakesleeanus (strain ATCC 8743b / DSM 1359 / FGSC 10004 / NBRC 33097 / NRRL 1555)</name>
    <dbReference type="NCBI Taxonomy" id="763407"/>
    <lineage>
        <taxon>Eukaryota</taxon>
        <taxon>Fungi</taxon>
        <taxon>Fungi incertae sedis</taxon>
        <taxon>Mucoromycota</taxon>
        <taxon>Mucoromycotina</taxon>
        <taxon>Mucoromycetes</taxon>
        <taxon>Mucorales</taxon>
        <taxon>Phycomycetaceae</taxon>
        <taxon>Phycomyces</taxon>
    </lineage>
</organism>
<reference evidence="3" key="1">
    <citation type="submission" date="2015-06" db="EMBL/GenBank/DDBJ databases">
        <title>Expansion of signal transduction pathways in fungi by whole-genome duplication.</title>
        <authorList>
            <consortium name="DOE Joint Genome Institute"/>
            <person name="Corrochano L.M."/>
            <person name="Kuo A."/>
            <person name="Marcet-Houben M."/>
            <person name="Polaino S."/>
            <person name="Salamov A."/>
            <person name="Villalobos J.M."/>
            <person name="Alvarez M.I."/>
            <person name="Avalos J."/>
            <person name="Benito E.P."/>
            <person name="Benoit I."/>
            <person name="Burger G."/>
            <person name="Camino L.P."/>
            <person name="Canovas D."/>
            <person name="Cerda-Olmedo E."/>
            <person name="Cheng J.-F."/>
            <person name="Dominguez A."/>
            <person name="Elias M."/>
            <person name="Eslava A.P."/>
            <person name="Glaser F."/>
            <person name="Grimwood J."/>
            <person name="Gutierrez G."/>
            <person name="Heitman J."/>
            <person name="Henrissat B."/>
            <person name="Iturriaga E.A."/>
            <person name="Lang B.F."/>
            <person name="Lavin J.L."/>
            <person name="Lee S."/>
            <person name="Li W."/>
            <person name="Lindquist E."/>
            <person name="Lopez-Garcia S."/>
            <person name="Luque E.M."/>
            <person name="Marcos A.T."/>
            <person name="Martin J."/>
            <person name="McCluskey K."/>
            <person name="Medina H.R."/>
            <person name="Miralles-Duran A."/>
            <person name="Miyazaki A."/>
            <person name="Munoz-Torres E."/>
            <person name="Oguiza J.A."/>
            <person name="Ohm R."/>
            <person name="Olmedo M."/>
            <person name="Orejas M."/>
            <person name="Ortiz-Castellanos L."/>
            <person name="Pisabarro A.G."/>
            <person name="Rodriguez-Romero J."/>
            <person name="Ruiz-Herrera J."/>
            <person name="Ruiz-Vazquez R."/>
            <person name="Sanz C."/>
            <person name="Schackwitz W."/>
            <person name="Schmutz J."/>
            <person name="Shahriari M."/>
            <person name="Shelest E."/>
            <person name="Silva-Franco F."/>
            <person name="Soanes D."/>
            <person name="Syed K."/>
            <person name="Tagua V.G."/>
            <person name="Talbot N.J."/>
            <person name="Thon M."/>
            <person name="De vries R.P."/>
            <person name="Wiebenga A."/>
            <person name="Yadav J.S."/>
            <person name="Braun E.L."/>
            <person name="Baker S."/>
            <person name="Garre V."/>
            <person name="Horwitz B."/>
            <person name="Torres-Martinez S."/>
            <person name="Idnurm A."/>
            <person name="Herrera-Estrella A."/>
            <person name="Gabaldon T."/>
            <person name="Grigoriev I.V."/>
        </authorList>
    </citation>
    <scope>NUCLEOTIDE SEQUENCE [LARGE SCALE GENOMIC DNA]</scope>
    <source>
        <strain evidence="3">NRRL 1555(-)</strain>
    </source>
</reference>
<dbReference type="RefSeq" id="XP_018295418.1">
    <property type="nucleotide sequence ID" value="XM_018430553.1"/>
</dbReference>
<dbReference type="SUPFAM" id="SSF46689">
    <property type="entry name" value="Homeodomain-like"/>
    <property type="match status" value="1"/>
</dbReference>
<dbReference type="Pfam" id="PF13358">
    <property type="entry name" value="DDE_3"/>
    <property type="match status" value="1"/>
</dbReference>
<accession>A0A167P748</accession>
<name>A0A167P748_PHYB8</name>
<dbReference type="NCBIfam" id="NF033545">
    <property type="entry name" value="transpos_IS630"/>
    <property type="match status" value="1"/>
</dbReference>
<evidence type="ECO:0000259" key="1">
    <source>
        <dbReference type="Pfam" id="PF13358"/>
    </source>
</evidence>
<dbReference type="InterPro" id="IPR036388">
    <property type="entry name" value="WH-like_DNA-bd_sf"/>
</dbReference>